<dbReference type="EMBL" id="VDEP01000177">
    <property type="protein sequence ID" value="KAA1125500.1"/>
    <property type="molecule type" value="Genomic_DNA"/>
</dbReference>
<comment type="caution">
    <text evidence="2">The sequence shown here is derived from an EMBL/GenBank/DDBJ whole genome shotgun (WGS) entry which is preliminary data.</text>
</comment>
<gene>
    <name evidence="1" type="ORF">PGT21_018139</name>
    <name evidence="2" type="ORF">PGTUg99_008565</name>
</gene>
<keyword evidence="3" id="KW-1185">Reference proteome</keyword>
<reference evidence="3 4" key="1">
    <citation type="submission" date="2019-05" db="EMBL/GenBank/DDBJ databases">
        <title>Emergence of the Ug99 lineage of the wheat stem rust pathogen through somatic hybridization.</title>
        <authorList>
            <person name="Li F."/>
            <person name="Upadhyaya N.M."/>
            <person name="Sperschneider J."/>
            <person name="Matny O."/>
            <person name="Nguyen-Phuc H."/>
            <person name="Mago R."/>
            <person name="Raley C."/>
            <person name="Miller M.E."/>
            <person name="Silverstein K.A.T."/>
            <person name="Henningsen E."/>
            <person name="Hirsch C.D."/>
            <person name="Visser B."/>
            <person name="Pretorius Z.A."/>
            <person name="Steffenson B.J."/>
            <person name="Schwessinger B."/>
            <person name="Dodds P.N."/>
            <person name="Figueroa M."/>
        </authorList>
    </citation>
    <scope>NUCLEOTIDE SEQUENCE [LARGE SCALE GENOMIC DNA]</scope>
    <source>
        <strain evidence="1">21-0</strain>
        <strain evidence="2 4">Ug99</strain>
    </source>
</reference>
<dbReference type="AlphaFoldDB" id="A0A5B0RIB1"/>
<evidence type="ECO:0000313" key="4">
    <source>
        <dbReference type="Proteomes" id="UP000325313"/>
    </source>
</evidence>
<dbReference type="EMBL" id="VSWC01000092">
    <property type="protein sequence ID" value="KAA1090928.1"/>
    <property type="molecule type" value="Genomic_DNA"/>
</dbReference>
<evidence type="ECO:0000313" key="1">
    <source>
        <dbReference type="EMBL" id="KAA1090928.1"/>
    </source>
</evidence>
<protein>
    <submittedName>
        <fullName evidence="2">Uncharacterized protein</fullName>
    </submittedName>
</protein>
<proteinExistence type="predicted"/>
<name>A0A5B0RIB1_PUCGR</name>
<sequence length="71" mass="7790">MRSSGSRYHPAVHLLLNEVLKIAKSNSHSSSSIKTKAFLCCHSLSVSITAIPFSTWLNRFACRSTPPTNSN</sequence>
<evidence type="ECO:0000313" key="2">
    <source>
        <dbReference type="EMBL" id="KAA1125500.1"/>
    </source>
</evidence>
<evidence type="ECO:0000313" key="3">
    <source>
        <dbReference type="Proteomes" id="UP000324748"/>
    </source>
</evidence>
<organism evidence="2 4">
    <name type="scientific">Puccinia graminis f. sp. tritici</name>
    <dbReference type="NCBI Taxonomy" id="56615"/>
    <lineage>
        <taxon>Eukaryota</taxon>
        <taxon>Fungi</taxon>
        <taxon>Dikarya</taxon>
        <taxon>Basidiomycota</taxon>
        <taxon>Pucciniomycotina</taxon>
        <taxon>Pucciniomycetes</taxon>
        <taxon>Pucciniales</taxon>
        <taxon>Pucciniaceae</taxon>
        <taxon>Puccinia</taxon>
    </lineage>
</organism>
<dbReference type="Proteomes" id="UP000325313">
    <property type="component" value="Unassembled WGS sequence"/>
</dbReference>
<dbReference type="Proteomes" id="UP000324748">
    <property type="component" value="Unassembled WGS sequence"/>
</dbReference>
<accession>A0A5B0RIB1</accession>